<dbReference type="AlphaFoldDB" id="A0A5C5XUE6"/>
<feature type="transmembrane region" description="Helical" evidence="1">
    <location>
        <begin position="21"/>
        <end position="40"/>
    </location>
</feature>
<dbReference type="Proteomes" id="UP000318053">
    <property type="component" value="Unassembled WGS sequence"/>
</dbReference>
<sequence>MSSNKPWLEGPSPKDRAIAKMWQGGPLFLIGVISTAGTAYFLGLVWIWTVLVGIAGLFWFLTGLITYWTGAE</sequence>
<organism evidence="2 3">
    <name type="scientific">Allorhodopirellula solitaria</name>
    <dbReference type="NCBI Taxonomy" id="2527987"/>
    <lineage>
        <taxon>Bacteria</taxon>
        <taxon>Pseudomonadati</taxon>
        <taxon>Planctomycetota</taxon>
        <taxon>Planctomycetia</taxon>
        <taxon>Pirellulales</taxon>
        <taxon>Pirellulaceae</taxon>
        <taxon>Allorhodopirellula</taxon>
    </lineage>
</organism>
<gene>
    <name evidence="2" type="ORF">CA85_30450</name>
</gene>
<evidence type="ECO:0000313" key="2">
    <source>
        <dbReference type="EMBL" id="TWT66181.1"/>
    </source>
</evidence>
<keyword evidence="3" id="KW-1185">Reference proteome</keyword>
<evidence type="ECO:0000313" key="3">
    <source>
        <dbReference type="Proteomes" id="UP000318053"/>
    </source>
</evidence>
<reference evidence="2 3" key="1">
    <citation type="submission" date="2019-02" db="EMBL/GenBank/DDBJ databases">
        <title>Deep-cultivation of Planctomycetes and their phenomic and genomic characterization uncovers novel biology.</title>
        <authorList>
            <person name="Wiegand S."/>
            <person name="Jogler M."/>
            <person name="Boedeker C."/>
            <person name="Pinto D."/>
            <person name="Vollmers J."/>
            <person name="Rivas-Marin E."/>
            <person name="Kohn T."/>
            <person name="Peeters S.H."/>
            <person name="Heuer A."/>
            <person name="Rast P."/>
            <person name="Oberbeckmann S."/>
            <person name="Bunk B."/>
            <person name="Jeske O."/>
            <person name="Meyerdierks A."/>
            <person name="Storesund J.E."/>
            <person name="Kallscheuer N."/>
            <person name="Luecker S."/>
            <person name="Lage O.M."/>
            <person name="Pohl T."/>
            <person name="Merkel B.J."/>
            <person name="Hornburger P."/>
            <person name="Mueller R.-W."/>
            <person name="Bruemmer F."/>
            <person name="Labrenz M."/>
            <person name="Spormann A.M."/>
            <person name="Op Den Camp H."/>
            <person name="Overmann J."/>
            <person name="Amann R."/>
            <person name="Jetten M.S.M."/>
            <person name="Mascher T."/>
            <person name="Medema M.H."/>
            <person name="Devos D.P."/>
            <person name="Kaster A.-K."/>
            <person name="Ovreas L."/>
            <person name="Rohde M."/>
            <person name="Galperin M.Y."/>
            <person name="Jogler C."/>
        </authorList>
    </citation>
    <scope>NUCLEOTIDE SEQUENCE [LARGE SCALE GENOMIC DNA]</scope>
    <source>
        <strain evidence="2 3">CA85</strain>
    </source>
</reference>
<keyword evidence="1" id="KW-0472">Membrane</keyword>
<name>A0A5C5XUE6_9BACT</name>
<comment type="caution">
    <text evidence="2">The sequence shown here is derived from an EMBL/GenBank/DDBJ whole genome shotgun (WGS) entry which is preliminary data.</text>
</comment>
<keyword evidence="1" id="KW-0812">Transmembrane</keyword>
<protein>
    <submittedName>
        <fullName evidence="2">Uncharacterized protein</fullName>
    </submittedName>
</protein>
<evidence type="ECO:0000256" key="1">
    <source>
        <dbReference type="SAM" id="Phobius"/>
    </source>
</evidence>
<accession>A0A5C5XUE6</accession>
<dbReference type="EMBL" id="SJPK01000006">
    <property type="protein sequence ID" value="TWT66181.1"/>
    <property type="molecule type" value="Genomic_DNA"/>
</dbReference>
<feature type="transmembrane region" description="Helical" evidence="1">
    <location>
        <begin position="46"/>
        <end position="68"/>
    </location>
</feature>
<dbReference type="RefSeq" id="WP_146391983.1">
    <property type="nucleotide sequence ID" value="NZ_SJPK01000006.1"/>
</dbReference>
<proteinExistence type="predicted"/>
<dbReference type="OrthoDB" id="283966at2"/>
<keyword evidence="1" id="KW-1133">Transmembrane helix</keyword>